<name>A0A2P6TJB7_CHLSO</name>
<proteinExistence type="predicted"/>
<dbReference type="Pfam" id="PF07690">
    <property type="entry name" value="MFS_1"/>
    <property type="match status" value="1"/>
</dbReference>
<accession>A0A2P6TJB7</accession>
<keyword evidence="1" id="KW-0812">Transmembrane</keyword>
<keyword evidence="3" id="KW-1185">Reference proteome</keyword>
<dbReference type="PANTHER" id="PTHR23518">
    <property type="entry name" value="C-METHYLTRANSFERASE"/>
    <property type="match status" value="1"/>
</dbReference>
<dbReference type="AlphaFoldDB" id="A0A2P6TJB7"/>
<keyword evidence="1" id="KW-0472">Membrane</keyword>
<reference evidence="2 3" key="1">
    <citation type="journal article" date="2018" name="Plant J.">
        <title>Genome sequences of Chlorella sorokiniana UTEX 1602 and Micractinium conductrix SAG 241.80: implications to maltose excretion by a green alga.</title>
        <authorList>
            <person name="Arriola M.B."/>
            <person name="Velmurugan N."/>
            <person name="Zhang Y."/>
            <person name="Plunkett M.H."/>
            <person name="Hondzo H."/>
            <person name="Barney B.M."/>
        </authorList>
    </citation>
    <scope>NUCLEOTIDE SEQUENCE [LARGE SCALE GENOMIC DNA]</scope>
    <source>
        <strain evidence="3">UTEX 1602</strain>
    </source>
</reference>
<feature type="transmembrane region" description="Helical" evidence="1">
    <location>
        <begin position="223"/>
        <end position="245"/>
    </location>
</feature>
<evidence type="ECO:0000313" key="2">
    <source>
        <dbReference type="EMBL" id="PRW39340.1"/>
    </source>
</evidence>
<gene>
    <name evidence="2" type="ORF">C2E21_6880</name>
</gene>
<dbReference type="Proteomes" id="UP000239899">
    <property type="component" value="Unassembled WGS sequence"/>
</dbReference>
<feature type="transmembrane region" description="Helical" evidence="1">
    <location>
        <begin position="289"/>
        <end position="311"/>
    </location>
</feature>
<organism evidence="2 3">
    <name type="scientific">Chlorella sorokiniana</name>
    <name type="common">Freshwater green alga</name>
    <dbReference type="NCBI Taxonomy" id="3076"/>
    <lineage>
        <taxon>Eukaryota</taxon>
        <taxon>Viridiplantae</taxon>
        <taxon>Chlorophyta</taxon>
        <taxon>core chlorophytes</taxon>
        <taxon>Trebouxiophyceae</taxon>
        <taxon>Chlorellales</taxon>
        <taxon>Chlorellaceae</taxon>
        <taxon>Chlorella clade</taxon>
        <taxon>Chlorella</taxon>
    </lineage>
</organism>
<dbReference type="PANTHER" id="PTHR23518:SF2">
    <property type="entry name" value="MAJOR FACILITATOR SUPERFAMILY TRANSPORTER"/>
    <property type="match status" value="1"/>
</dbReference>
<feature type="transmembrane region" description="Helical" evidence="1">
    <location>
        <begin position="257"/>
        <end position="277"/>
    </location>
</feature>
<dbReference type="Gene3D" id="1.20.1250.20">
    <property type="entry name" value="MFS general substrate transporter like domains"/>
    <property type="match status" value="1"/>
</dbReference>
<dbReference type="OrthoDB" id="512088at2759"/>
<keyword evidence="1" id="KW-1133">Transmembrane helix</keyword>
<dbReference type="GO" id="GO:0022857">
    <property type="term" value="F:transmembrane transporter activity"/>
    <property type="evidence" value="ECO:0007669"/>
    <property type="project" value="InterPro"/>
</dbReference>
<evidence type="ECO:0000256" key="1">
    <source>
        <dbReference type="SAM" id="Phobius"/>
    </source>
</evidence>
<comment type="caution">
    <text evidence="2">The sequence shown here is derived from an EMBL/GenBank/DDBJ whole genome shotgun (WGS) entry which is preliminary data.</text>
</comment>
<feature type="transmembrane region" description="Helical" evidence="1">
    <location>
        <begin position="424"/>
        <end position="445"/>
    </location>
</feature>
<feature type="transmembrane region" description="Helical" evidence="1">
    <location>
        <begin position="318"/>
        <end position="340"/>
    </location>
</feature>
<sequence length="589" mass="60206">MLSSIATLMHDTYLPIYMSDVLHMSNTGMGNLHALLQFLSKASGVVSGRLADLLSPARMVVLGTGLTALLCKPMFAVCGLVRGMAGTQACVQWVTAAKILDRTVKGVREAPSKALVGELAAQSGDSAAAAFSLRQALSTLGMLLGTTAAGLAFALSGRSYEVTFALSAVASLMALLLVATAFGRDAAAGAAERAELTRTMDEMDADMTLGDKARALLDAFPPAYWQALAVVMALYLARFDVAFITLHASAVMDKARIPTLTFFSMAPVVALATPMGLRAKQSVRARNRVLMLGMAALIVANACFALVPSYLGMAAGNAFIGLHMAMTQGVVFGMLASYIPSGVVPGLGRVNGTAWSLTDLLLGVALAVSNTLAGRLADWSKVRGLGVRGCFGGAAAACLLSMAVLAAFSTFGDLGRDELRPRQIVTFVCTNMAAACCTASLGARLGATRALAQRPAGLRAAPLRRSARQVVRAAADEDVGTAGKAAIALGLVANPLVLWSEWTLKTTGAGLPPGPGGALGAAEGISYLVVLGVVGWSIATKAKTGSGLPAGPAGLLGAVEGFSYLSLLAGIVVFGLQLAEKGSLPGITG</sequence>
<protein>
    <submittedName>
        <fullName evidence="2">MFS general substrate transporter</fullName>
    </submittedName>
</protein>
<dbReference type="InterPro" id="IPR036259">
    <property type="entry name" value="MFS_trans_sf"/>
</dbReference>
<feature type="transmembrane region" description="Helical" evidence="1">
    <location>
        <begin position="136"/>
        <end position="155"/>
    </location>
</feature>
<dbReference type="SUPFAM" id="SSF103473">
    <property type="entry name" value="MFS general substrate transporter"/>
    <property type="match status" value="1"/>
</dbReference>
<dbReference type="InterPro" id="IPR011701">
    <property type="entry name" value="MFS"/>
</dbReference>
<feature type="transmembrane region" description="Helical" evidence="1">
    <location>
        <begin position="360"/>
        <end position="377"/>
    </location>
</feature>
<dbReference type="EMBL" id="LHPG02000014">
    <property type="protein sequence ID" value="PRW39340.1"/>
    <property type="molecule type" value="Genomic_DNA"/>
</dbReference>
<feature type="transmembrane region" description="Helical" evidence="1">
    <location>
        <begin position="162"/>
        <end position="182"/>
    </location>
</feature>
<feature type="transmembrane region" description="Helical" evidence="1">
    <location>
        <begin position="389"/>
        <end position="412"/>
    </location>
</feature>
<dbReference type="STRING" id="3076.A0A2P6TJB7"/>
<evidence type="ECO:0000313" key="3">
    <source>
        <dbReference type="Proteomes" id="UP000239899"/>
    </source>
</evidence>